<dbReference type="AlphaFoldDB" id="A0A2G5HAL7"/>
<protein>
    <submittedName>
        <fullName evidence="1">Uncharacterized protein</fullName>
    </submittedName>
</protein>
<proteinExistence type="predicted"/>
<evidence type="ECO:0000313" key="2">
    <source>
        <dbReference type="Proteomes" id="UP000230605"/>
    </source>
</evidence>
<gene>
    <name evidence="1" type="ORF">CB0940_07861</name>
</gene>
<organism evidence="1 2">
    <name type="scientific">Cercospora beticola</name>
    <name type="common">Sugarbeet leaf spot fungus</name>
    <dbReference type="NCBI Taxonomy" id="122368"/>
    <lineage>
        <taxon>Eukaryota</taxon>
        <taxon>Fungi</taxon>
        <taxon>Dikarya</taxon>
        <taxon>Ascomycota</taxon>
        <taxon>Pezizomycotina</taxon>
        <taxon>Dothideomycetes</taxon>
        <taxon>Dothideomycetidae</taxon>
        <taxon>Mycosphaerellales</taxon>
        <taxon>Mycosphaerellaceae</taxon>
        <taxon>Cercospora</taxon>
    </lineage>
</organism>
<dbReference type="Proteomes" id="UP000230605">
    <property type="component" value="Chromosome 5"/>
</dbReference>
<dbReference type="EMBL" id="LKMD01000108">
    <property type="protein sequence ID" value="PIA89272.1"/>
    <property type="molecule type" value="Genomic_DNA"/>
</dbReference>
<accession>A0A2G5HAL7</accession>
<name>A0A2G5HAL7_CERBT</name>
<comment type="caution">
    <text evidence="1">The sequence shown here is derived from an EMBL/GenBank/DDBJ whole genome shotgun (WGS) entry which is preliminary data.</text>
</comment>
<sequence>MRSMPCLICRVQDSHHARLILADEFRASCRGNRRKQLVRGPIAWGRMLHKENEARASLLRCSALALHDSPHRDYLQQRQCGMTPLYAPVRLIADSKMETRKYVHFASLSRNQSHSYVAC</sequence>
<reference evidence="1 2" key="1">
    <citation type="submission" date="2015-10" db="EMBL/GenBank/DDBJ databases">
        <title>The cercosporin biosynthetic gene cluster was horizontally transferred to several fungal lineages and shown to be expanded in Cercospora beticola based on microsynteny with recipient genomes.</title>
        <authorList>
            <person name="De Jonge R."/>
            <person name="Ebert M.K."/>
            <person name="Suttle J.C."/>
            <person name="Jurick Ii W.M."/>
            <person name="Secor G.A."/>
            <person name="Thomma B.P."/>
            <person name="Van De Peer Y."/>
            <person name="Bolton M.D."/>
        </authorList>
    </citation>
    <scope>NUCLEOTIDE SEQUENCE [LARGE SCALE GENOMIC DNA]</scope>
    <source>
        <strain evidence="1 2">09-40</strain>
    </source>
</reference>
<evidence type="ECO:0000313" key="1">
    <source>
        <dbReference type="EMBL" id="PIA89272.1"/>
    </source>
</evidence>